<sequence length="162" mass="19021">MKIKISDLKILNFQNDSMLFKIENDLLHKPFVRVVKEEDKDLKILRVSFLSNSSCSILEQECFITRNGRNFYANIKIHQANKTNTESQIQLVQFNIKESRNKYLSLFFKKIVFSRIFNVSRYLEIIIDDQNVAKSLKRKNTMKISNDRNGGSFDPPPLHGYN</sequence>
<organism evidence="2 3">
    <name type="scientific">Polaribacter cellanae</name>
    <dbReference type="NCBI Taxonomy" id="2818493"/>
    <lineage>
        <taxon>Bacteria</taxon>
        <taxon>Pseudomonadati</taxon>
        <taxon>Bacteroidota</taxon>
        <taxon>Flavobacteriia</taxon>
        <taxon>Flavobacteriales</taxon>
        <taxon>Flavobacteriaceae</taxon>
    </lineage>
</organism>
<feature type="region of interest" description="Disordered" evidence="1">
    <location>
        <begin position="143"/>
        <end position="162"/>
    </location>
</feature>
<protein>
    <submittedName>
        <fullName evidence="2">Uncharacterized protein</fullName>
    </submittedName>
</protein>
<name>A0A975CPG0_9FLAO</name>
<reference evidence="2 3" key="1">
    <citation type="submission" date="2021-03" db="EMBL/GenBank/DDBJ databases">
        <title>Complete genome of Polaribacter_sp.SM13.</title>
        <authorList>
            <person name="Jeong S.W."/>
            <person name="Bae J.W."/>
        </authorList>
    </citation>
    <scope>NUCLEOTIDE SEQUENCE [LARGE SCALE GENOMIC DNA]</scope>
    <source>
        <strain evidence="2 3">SM13</strain>
    </source>
</reference>
<proteinExistence type="predicted"/>
<dbReference type="Proteomes" id="UP000663920">
    <property type="component" value="Chromosome"/>
</dbReference>
<dbReference type="EMBL" id="CP071869">
    <property type="protein sequence ID" value="QTE23074.1"/>
    <property type="molecule type" value="Genomic_DNA"/>
</dbReference>
<keyword evidence="3" id="KW-1185">Reference proteome</keyword>
<dbReference type="RefSeq" id="WP_208079088.1">
    <property type="nucleotide sequence ID" value="NZ_CP071869.1"/>
</dbReference>
<evidence type="ECO:0000313" key="2">
    <source>
        <dbReference type="EMBL" id="QTE23074.1"/>
    </source>
</evidence>
<dbReference type="KEGG" id="pcea:J3359_02015"/>
<accession>A0A975CPG0</accession>
<evidence type="ECO:0000256" key="1">
    <source>
        <dbReference type="SAM" id="MobiDB-lite"/>
    </source>
</evidence>
<dbReference type="AlphaFoldDB" id="A0A975CPG0"/>
<evidence type="ECO:0000313" key="3">
    <source>
        <dbReference type="Proteomes" id="UP000663920"/>
    </source>
</evidence>
<gene>
    <name evidence="2" type="ORF">J3359_02015</name>
</gene>